<dbReference type="GO" id="GO:0005524">
    <property type="term" value="F:ATP binding"/>
    <property type="evidence" value="ECO:0007669"/>
    <property type="project" value="UniProtKB-KW"/>
</dbReference>
<feature type="domain" description="Protein kinase" evidence="9">
    <location>
        <begin position="89"/>
        <end position="444"/>
    </location>
</feature>
<keyword evidence="5" id="KW-0418">Kinase</keyword>
<keyword evidence="3" id="KW-0808">Transferase</keyword>
<dbReference type="InterPro" id="IPR000719">
    <property type="entry name" value="Prot_kinase_dom"/>
</dbReference>
<dbReference type="InterPro" id="IPR050108">
    <property type="entry name" value="CDK"/>
</dbReference>
<evidence type="ECO:0000256" key="7">
    <source>
        <dbReference type="ARBA" id="ARBA00049280"/>
    </source>
</evidence>
<proteinExistence type="predicted"/>
<keyword evidence="6" id="KW-0067">ATP-binding</keyword>
<keyword evidence="11" id="KW-1185">Reference proteome</keyword>
<dbReference type="FunFam" id="1.10.510.10:FF:000624">
    <property type="entry name" value="Mitogen-activated protein kinase"/>
    <property type="match status" value="1"/>
</dbReference>
<dbReference type="PANTHER" id="PTHR24056">
    <property type="entry name" value="CELL DIVISION PROTEIN KINASE"/>
    <property type="match status" value="1"/>
</dbReference>
<keyword evidence="2" id="KW-0723">Serine/threonine-protein kinase</keyword>
<evidence type="ECO:0000256" key="4">
    <source>
        <dbReference type="ARBA" id="ARBA00022741"/>
    </source>
</evidence>
<protein>
    <recommendedName>
        <fullName evidence="1">[RNA-polymerase]-subunit kinase</fullName>
        <ecNumber evidence="1">2.7.11.23</ecNumber>
    </recommendedName>
</protein>
<evidence type="ECO:0000256" key="2">
    <source>
        <dbReference type="ARBA" id="ARBA00022527"/>
    </source>
</evidence>
<feature type="region of interest" description="Disordered" evidence="8">
    <location>
        <begin position="34"/>
        <end position="61"/>
    </location>
</feature>
<evidence type="ECO:0000256" key="8">
    <source>
        <dbReference type="SAM" id="MobiDB-lite"/>
    </source>
</evidence>
<evidence type="ECO:0000256" key="6">
    <source>
        <dbReference type="ARBA" id="ARBA00022840"/>
    </source>
</evidence>
<evidence type="ECO:0000256" key="1">
    <source>
        <dbReference type="ARBA" id="ARBA00012409"/>
    </source>
</evidence>
<organism evidence="10 11">
    <name type="scientific">Colocasia esculenta</name>
    <name type="common">Wild taro</name>
    <name type="synonym">Arum esculentum</name>
    <dbReference type="NCBI Taxonomy" id="4460"/>
    <lineage>
        <taxon>Eukaryota</taxon>
        <taxon>Viridiplantae</taxon>
        <taxon>Streptophyta</taxon>
        <taxon>Embryophyta</taxon>
        <taxon>Tracheophyta</taxon>
        <taxon>Spermatophyta</taxon>
        <taxon>Magnoliopsida</taxon>
        <taxon>Liliopsida</taxon>
        <taxon>Araceae</taxon>
        <taxon>Aroideae</taxon>
        <taxon>Colocasieae</taxon>
        <taxon>Colocasia</taxon>
    </lineage>
</organism>
<dbReference type="SUPFAM" id="SSF56112">
    <property type="entry name" value="Protein kinase-like (PK-like)"/>
    <property type="match status" value="1"/>
</dbReference>
<dbReference type="Gene3D" id="3.30.200.20">
    <property type="entry name" value="Phosphorylase Kinase, domain 1"/>
    <property type="match status" value="1"/>
</dbReference>
<dbReference type="GO" id="GO:0008353">
    <property type="term" value="F:RNA polymerase II CTD heptapeptide repeat kinase activity"/>
    <property type="evidence" value="ECO:0007669"/>
    <property type="project" value="UniProtKB-EC"/>
</dbReference>
<evidence type="ECO:0000313" key="11">
    <source>
        <dbReference type="Proteomes" id="UP000652761"/>
    </source>
</evidence>
<evidence type="ECO:0000256" key="5">
    <source>
        <dbReference type="ARBA" id="ARBA00022777"/>
    </source>
</evidence>
<dbReference type="GO" id="GO:0000307">
    <property type="term" value="C:cyclin-dependent protein kinase holoenzyme complex"/>
    <property type="evidence" value="ECO:0007669"/>
    <property type="project" value="TreeGrafter"/>
</dbReference>
<dbReference type="GO" id="GO:0032968">
    <property type="term" value="P:positive regulation of transcription elongation by RNA polymerase II"/>
    <property type="evidence" value="ECO:0007669"/>
    <property type="project" value="TreeGrafter"/>
</dbReference>
<name>A0A843W6U7_COLES</name>
<reference evidence="10" key="1">
    <citation type="submission" date="2017-07" db="EMBL/GenBank/DDBJ databases">
        <title>Taro Niue Genome Assembly and Annotation.</title>
        <authorList>
            <person name="Atibalentja N."/>
            <person name="Keating K."/>
            <person name="Fields C.J."/>
        </authorList>
    </citation>
    <scope>NUCLEOTIDE SEQUENCE</scope>
    <source>
        <strain evidence="10">Niue_2</strain>
        <tissue evidence="10">Leaf</tissue>
    </source>
</reference>
<comment type="caution">
    <text evidence="10">The sequence shown here is derived from an EMBL/GenBank/DDBJ whole genome shotgun (WGS) entry which is preliminary data.</text>
</comment>
<sequence length="493" mass="55007">MSSRRHDAGALASGGGGPVVTGFRRLLGRVNIGSKAKPSVRSKPKPDKMEESSAASASVPEATATEVLPTNLLKLGSLLPLEVRSSSHYEKLEVVGKGPFSHADATSEIVTSFVLDGMEFTSVFQMKTMRERCLIPLDIKHEIKILKMLCHENIIQLKELAMSPVRGNDGQGKPESKYEGSAYMVFDYMDHDLLGLVLASASQFTVPQIKVLLPFPADTKICHMTDAVDAQKAILTMLVFQCYMMQLLTAVRFCHENKVLHRDVKSNSYEPAEYVMEEITALPCANILLNNEGYLKLADFGLARILPEDDRKLTNMVVTLWYRAPELLLGETKYGSAVDMWSVGCVFGELFHGKPIFPGKTEQKQFEVICETCGTPDEDTWPGVSKLPNYQSYMQMPPVRRQVEKRFKEFKTCDCHALELLGRMLTLNPAQRISVEEALDAEYFRVDPLPCDRESLPKYAESHEYVARKRRQPPAAGQGGGPDSTSRQRHGQQ</sequence>
<comment type="catalytic activity">
    <reaction evidence="7">
        <text>[DNA-directed RNA polymerase] + ATP = phospho-[DNA-directed RNA polymerase] + ADP + H(+)</text>
        <dbReference type="Rhea" id="RHEA:10216"/>
        <dbReference type="Rhea" id="RHEA-COMP:11321"/>
        <dbReference type="Rhea" id="RHEA-COMP:11322"/>
        <dbReference type="ChEBI" id="CHEBI:15378"/>
        <dbReference type="ChEBI" id="CHEBI:30616"/>
        <dbReference type="ChEBI" id="CHEBI:43176"/>
        <dbReference type="ChEBI" id="CHEBI:68546"/>
        <dbReference type="ChEBI" id="CHEBI:456216"/>
        <dbReference type="EC" id="2.7.11.23"/>
    </reaction>
</comment>
<dbReference type="OrthoDB" id="1732493at2759"/>
<dbReference type="Proteomes" id="UP000652761">
    <property type="component" value="Unassembled WGS sequence"/>
</dbReference>
<dbReference type="EMBL" id="NMUH01003460">
    <property type="protein sequence ID" value="MQM05682.1"/>
    <property type="molecule type" value="Genomic_DNA"/>
</dbReference>
<feature type="region of interest" description="Disordered" evidence="8">
    <location>
        <begin position="1"/>
        <end position="21"/>
    </location>
</feature>
<dbReference type="PROSITE" id="PS50011">
    <property type="entry name" value="PROTEIN_KINASE_DOM"/>
    <property type="match status" value="1"/>
</dbReference>
<dbReference type="Pfam" id="PF00069">
    <property type="entry name" value="Pkinase"/>
    <property type="match status" value="2"/>
</dbReference>
<evidence type="ECO:0000259" key="9">
    <source>
        <dbReference type="PROSITE" id="PS50011"/>
    </source>
</evidence>
<accession>A0A843W6U7</accession>
<evidence type="ECO:0000256" key="3">
    <source>
        <dbReference type="ARBA" id="ARBA00022679"/>
    </source>
</evidence>
<dbReference type="EC" id="2.7.11.23" evidence="1"/>
<dbReference type="InterPro" id="IPR011009">
    <property type="entry name" value="Kinase-like_dom_sf"/>
</dbReference>
<evidence type="ECO:0000313" key="10">
    <source>
        <dbReference type="EMBL" id="MQM05682.1"/>
    </source>
</evidence>
<dbReference type="PANTHER" id="PTHR24056:SF560">
    <property type="entry name" value="CYCLIN-DEPENDENT KINASE C-3"/>
    <property type="match status" value="1"/>
</dbReference>
<dbReference type="GO" id="GO:0005634">
    <property type="term" value="C:nucleus"/>
    <property type="evidence" value="ECO:0007669"/>
    <property type="project" value="TreeGrafter"/>
</dbReference>
<gene>
    <name evidence="10" type="ORF">Taro_038502</name>
</gene>
<feature type="compositionally biased region" description="Low complexity" evidence="8">
    <location>
        <begin position="52"/>
        <end position="61"/>
    </location>
</feature>
<dbReference type="Gene3D" id="1.10.510.10">
    <property type="entry name" value="Transferase(Phosphotransferase) domain 1"/>
    <property type="match status" value="1"/>
</dbReference>
<feature type="region of interest" description="Disordered" evidence="8">
    <location>
        <begin position="462"/>
        <end position="493"/>
    </location>
</feature>
<keyword evidence="4" id="KW-0547">Nucleotide-binding</keyword>
<dbReference type="AlphaFoldDB" id="A0A843W6U7"/>